<evidence type="ECO:0000313" key="5">
    <source>
        <dbReference type="Proteomes" id="UP000429607"/>
    </source>
</evidence>
<dbReference type="InterPro" id="IPR007889">
    <property type="entry name" value="HTH_Psq"/>
</dbReference>
<accession>A0A6A4FJY6</accession>
<dbReference type="EMBL" id="QXFV01000221">
    <property type="protein sequence ID" value="KAE9045149.1"/>
    <property type="molecule type" value="Genomic_DNA"/>
</dbReference>
<comment type="caution">
    <text evidence="4">The sequence shown here is derived from an EMBL/GenBank/DDBJ whole genome shotgun (WGS) entry which is preliminary data.</text>
</comment>
<organism evidence="4 6">
    <name type="scientific">Phytophthora rubi</name>
    <dbReference type="NCBI Taxonomy" id="129364"/>
    <lineage>
        <taxon>Eukaryota</taxon>
        <taxon>Sar</taxon>
        <taxon>Stramenopiles</taxon>
        <taxon>Oomycota</taxon>
        <taxon>Peronosporomycetes</taxon>
        <taxon>Peronosporales</taxon>
        <taxon>Peronosporaceae</taxon>
        <taxon>Phytophthora</taxon>
    </lineage>
</organism>
<dbReference type="AlphaFoldDB" id="A0A6A4FJY6"/>
<keyword evidence="6" id="KW-1185">Reference proteome</keyword>
<evidence type="ECO:0000256" key="1">
    <source>
        <dbReference type="PROSITE-ProRule" id="PRU00320"/>
    </source>
</evidence>
<dbReference type="InterPro" id="IPR009057">
    <property type="entry name" value="Homeodomain-like_sf"/>
</dbReference>
<evidence type="ECO:0000313" key="3">
    <source>
        <dbReference type="EMBL" id="KAE9045149.1"/>
    </source>
</evidence>
<proteinExistence type="predicted"/>
<dbReference type="SUPFAM" id="SSF46689">
    <property type="entry name" value="Homeodomain-like"/>
    <property type="match status" value="1"/>
</dbReference>
<dbReference type="PANTHER" id="PTHR19303">
    <property type="entry name" value="TRANSPOSON"/>
    <property type="match status" value="1"/>
</dbReference>
<evidence type="ECO:0000313" key="6">
    <source>
        <dbReference type="Proteomes" id="UP000434957"/>
    </source>
</evidence>
<feature type="DNA-binding region" description="H-T-H motif" evidence="1">
    <location>
        <begin position="25"/>
        <end position="45"/>
    </location>
</feature>
<gene>
    <name evidence="3" type="ORF">PR001_g5092</name>
    <name evidence="4" type="ORF">PR003_g5256</name>
</gene>
<keyword evidence="1" id="KW-0238">DNA-binding</keyword>
<dbReference type="EMBL" id="QXFT01000215">
    <property type="protein sequence ID" value="KAE9350673.1"/>
    <property type="molecule type" value="Genomic_DNA"/>
</dbReference>
<evidence type="ECO:0000259" key="2">
    <source>
        <dbReference type="PROSITE" id="PS50960"/>
    </source>
</evidence>
<feature type="domain" description="HTH psq-type" evidence="2">
    <location>
        <begin position="1"/>
        <end position="49"/>
    </location>
</feature>
<reference evidence="4 6" key="1">
    <citation type="submission" date="2018-08" db="EMBL/GenBank/DDBJ databases">
        <title>Genomic investigation of the strawberry pathogen Phytophthora fragariae indicates pathogenicity is determined by transcriptional variation in three key races.</title>
        <authorList>
            <person name="Adams T.M."/>
            <person name="Armitage A.D."/>
            <person name="Sobczyk M.K."/>
            <person name="Bates H.J."/>
            <person name="Dunwell J.M."/>
            <person name="Nellist C.F."/>
            <person name="Harrison R.J."/>
        </authorList>
    </citation>
    <scope>NUCLEOTIDE SEQUENCE [LARGE SCALE GENOMIC DNA]</scope>
    <source>
        <strain evidence="3 5">SCRP249</strain>
        <strain evidence="4 6">SCRP333</strain>
    </source>
</reference>
<evidence type="ECO:0000313" key="4">
    <source>
        <dbReference type="EMBL" id="KAE9350673.1"/>
    </source>
</evidence>
<dbReference type="Pfam" id="PF03184">
    <property type="entry name" value="DDE_1"/>
    <property type="match status" value="1"/>
</dbReference>
<sequence>MGKKKRSYTISKKREALDAVTATSQLEAAKKLGIPRRTIRDWVDQEESIRAFKGSERSPTLIGQGKRELFPFAHGLYNYIKVRRRDEKPQTTKKNVETLAATHLEFALNVWEEFGKAYKLSEIYNVEETGIDFDMPPNKMWVGKGRRDSAKMLGLDKHSTRLTAVLTARADGKKLPILFVVRGKPGGSIEAKELKKYPKEHVYAVQDNAWMNARVLKIYTSELLIYEINNLSLLLLDNFEAHVSEVGQTAVLDDTYAKVVPLPPNSTSVCLPLDVGVMGPLKQLMKSLWAEEDNTGDEPAAEKRLICIKRTIAVWEQFKEDDIKAAFEKAIPRFPTAEV</sequence>
<name>A0A6A4FJY6_9STRA</name>
<dbReference type="InterPro" id="IPR004875">
    <property type="entry name" value="DDE_SF_endonuclease_dom"/>
</dbReference>
<dbReference type="Gene3D" id="1.10.10.60">
    <property type="entry name" value="Homeodomain-like"/>
    <property type="match status" value="1"/>
</dbReference>
<dbReference type="GO" id="GO:0003677">
    <property type="term" value="F:DNA binding"/>
    <property type="evidence" value="ECO:0007669"/>
    <property type="project" value="UniProtKB-UniRule"/>
</dbReference>
<comment type="subcellular location">
    <subcellularLocation>
        <location evidence="1">Nucleus</location>
    </subcellularLocation>
</comment>
<keyword evidence="1" id="KW-0539">Nucleus</keyword>
<dbReference type="PROSITE" id="PS50960">
    <property type="entry name" value="HTH_PSQ"/>
    <property type="match status" value="1"/>
</dbReference>
<dbReference type="Proteomes" id="UP000429607">
    <property type="component" value="Unassembled WGS sequence"/>
</dbReference>
<dbReference type="GO" id="GO:0005634">
    <property type="term" value="C:nucleus"/>
    <property type="evidence" value="ECO:0007669"/>
    <property type="project" value="UniProtKB-SubCell"/>
</dbReference>
<dbReference type="Proteomes" id="UP000434957">
    <property type="component" value="Unassembled WGS sequence"/>
</dbReference>
<dbReference type="PANTHER" id="PTHR19303:SF57">
    <property type="entry name" value="HTH CENPB-TYPE DOMAIN-CONTAINING PROTEIN"/>
    <property type="match status" value="1"/>
</dbReference>
<dbReference type="InterPro" id="IPR050863">
    <property type="entry name" value="CenT-Element_Derived"/>
</dbReference>
<protein>
    <recommendedName>
        <fullName evidence="2">HTH psq-type domain-containing protein</fullName>
    </recommendedName>
</protein>